<gene>
    <name evidence="1" type="ORF">KI387_011524</name>
</gene>
<reference evidence="1 2" key="1">
    <citation type="journal article" date="2021" name="Nat. Plants">
        <title>The Taxus genome provides insights into paclitaxel biosynthesis.</title>
        <authorList>
            <person name="Xiong X."/>
            <person name="Gou J."/>
            <person name="Liao Q."/>
            <person name="Li Y."/>
            <person name="Zhou Q."/>
            <person name="Bi G."/>
            <person name="Li C."/>
            <person name="Du R."/>
            <person name="Wang X."/>
            <person name="Sun T."/>
            <person name="Guo L."/>
            <person name="Liang H."/>
            <person name="Lu P."/>
            <person name="Wu Y."/>
            <person name="Zhang Z."/>
            <person name="Ro D.K."/>
            <person name="Shang Y."/>
            <person name="Huang S."/>
            <person name="Yan J."/>
        </authorList>
    </citation>
    <scope>NUCLEOTIDE SEQUENCE [LARGE SCALE GENOMIC DNA]</scope>
    <source>
        <strain evidence="1">Ta-2019</strain>
    </source>
</reference>
<comment type="caution">
    <text evidence="1">The sequence shown here is derived from an EMBL/GenBank/DDBJ whole genome shotgun (WGS) entry which is preliminary data.</text>
</comment>
<organism evidence="1 2">
    <name type="scientific">Taxus chinensis</name>
    <name type="common">Chinese yew</name>
    <name type="synonym">Taxus wallichiana var. chinensis</name>
    <dbReference type="NCBI Taxonomy" id="29808"/>
    <lineage>
        <taxon>Eukaryota</taxon>
        <taxon>Viridiplantae</taxon>
        <taxon>Streptophyta</taxon>
        <taxon>Embryophyta</taxon>
        <taxon>Tracheophyta</taxon>
        <taxon>Spermatophyta</taxon>
        <taxon>Pinopsida</taxon>
        <taxon>Pinidae</taxon>
        <taxon>Conifers II</taxon>
        <taxon>Cupressales</taxon>
        <taxon>Taxaceae</taxon>
        <taxon>Taxus</taxon>
    </lineage>
</organism>
<protein>
    <submittedName>
        <fullName evidence="1">Uncharacterized protein</fullName>
    </submittedName>
</protein>
<evidence type="ECO:0000313" key="2">
    <source>
        <dbReference type="Proteomes" id="UP000824469"/>
    </source>
</evidence>
<sequence length="77" mass="8629">VHQAILDHNNNKLTRDIQTIITGRKRGTGKEDPTSKVILLSNKISQTMKTSCSLLDQVNHPRHLVTSGMLIREPLDT</sequence>
<accession>A0AA38CI93</accession>
<dbReference type="Proteomes" id="UP000824469">
    <property type="component" value="Unassembled WGS sequence"/>
</dbReference>
<dbReference type="EMBL" id="JAHRHJ020000009">
    <property type="protein sequence ID" value="KAH9299941.1"/>
    <property type="molecule type" value="Genomic_DNA"/>
</dbReference>
<dbReference type="AlphaFoldDB" id="A0AA38CI93"/>
<evidence type="ECO:0000313" key="1">
    <source>
        <dbReference type="EMBL" id="KAH9299941.1"/>
    </source>
</evidence>
<keyword evidence="2" id="KW-1185">Reference proteome</keyword>
<feature type="non-terminal residue" evidence="1">
    <location>
        <position position="1"/>
    </location>
</feature>
<proteinExistence type="predicted"/>
<name>A0AA38CI93_TAXCH</name>